<keyword evidence="12 13" id="KW-0472">Membrane</keyword>
<dbReference type="Pfam" id="PF02163">
    <property type="entry name" value="Peptidase_M50"/>
    <property type="match status" value="1"/>
</dbReference>
<dbReference type="GO" id="GO:0008237">
    <property type="term" value="F:metallopeptidase activity"/>
    <property type="evidence" value="ECO:0007669"/>
    <property type="project" value="UniProtKB-KW"/>
</dbReference>
<dbReference type="PANTHER" id="PTHR35864:SF1">
    <property type="entry name" value="ZINC METALLOPROTEASE YWHC-RELATED"/>
    <property type="match status" value="1"/>
</dbReference>
<keyword evidence="7" id="KW-0479">Metal-binding</keyword>
<evidence type="ECO:0000256" key="8">
    <source>
        <dbReference type="ARBA" id="ARBA00022801"/>
    </source>
</evidence>
<keyword evidence="5 15" id="KW-0645">Protease</keyword>
<dbReference type="GO" id="GO:0046872">
    <property type="term" value="F:metal ion binding"/>
    <property type="evidence" value="ECO:0007669"/>
    <property type="project" value="UniProtKB-KW"/>
</dbReference>
<keyword evidence="6 13" id="KW-0812">Transmembrane</keyword>
<evidence type="ECO:0000259" key="14">
    <source>
        <dbReference type="Pfam" id="PF02163"/>
    </source>
</evidence>
<comment type="caution">
    <text evidence="15">The sequence shown here is derived from an EMBL/GenBank/DDBJ whole genome shotgun (WGS) entry which is preliminary data.</text>
</comment>
<dbReference type="Proteomes" id="UP000245793">
    <property type="component" value="Unassembled WGS sequence"/>
</dbReference>
<gene>
    <name evidence="15" type="ORF">C7381_10671</name>
</gene>
<evidence type="ECO:0000313" key="16">
    <source>
        <dbReference type="Proteomes" id="UP000245793"/>
    </source>
</evidence>
<evidence type="ECO:0000256" key="5">
    <source>
        <dbReference type="ARBA" id="ARBA00022670"/>
    </source>
</evidence>
<evidence type="ECO:0000256" key="3">
    <source>
        <dbReference type="ARBA" id="ARBA00007931"/>
    </source>
</evidence>
<comment type="similarity">
    <text evidence="3">Belongs to the peptidase M50B family.</text>
</comment>
<keyword evidence="9" id="KW-0862">Zinc</keyword>
<evidence type="ECO:0000256" key="4">
    <source>
        <dbReference type="ARBA" id="ARBA00022475"/>
    </source>
</evidence>
<evidence type="ECO:0000256" key="2">
    <source>
        <dbReference type="ARBA" id="ARBA00004651"/>
    </source>
</evidence>
<dbReference type="AlphaFoldDB" id="A0A2U1E2M3"/>
<reference evidence="15 16" key="1">
    <citation type="submission" date="2018-04" db="EMBL/GenBank/DDBJ databases">
        <title>Genomic Encyclopedia of Type Strains, Phase IV (KMG-IV): sequencing the most valuable type-strain genomes for metagenomic binning, comparative biology and taxonomic classification.</title>
        <authorList>
            <person name="Goeker M."/>
        </authorList>
    </citation>
    <scope>NUCLEOTIDE SEQUENCE [LARGE SCALE GENOMIC DNA]</scope>
    <source>
        <strain evidence="15 16">DSM 20705</strain>
    </source>
</reference>
<evidence type="ECO:0000256" key="6">
    <source>
        <dbReference type="ARBA" id="ARBA00022692"/>
    </source>
</evidence>
<dbReference type="InterPro" id="IPR052348">
    <property type="entry name" value="Metallopeptidase_M50B"/>
</dbReference>
<dbReference type="GO" id="GO:0005886">
    <property type="term" value="C:plasma membrane"/>
    <property type="evidence" value="ECO:0007669"/>
    <property type="project" value="UniProtKB-SubCell"/>
</dbReference>
<accession>A0A2U1E2M3</accession>
<evidence type="ECO:0000313" key="15">
    <source>
        <dbReference type="EMBL" id="PVY94198.1"/>
    </source>
</evidence>
<dbReference type="GO" id="GO:0006508">
    <property type="term" value="P:proteolysis"/>
    <property type="evidence" value="ECO:0007669"/>
    <property type="project" value="UniProtKB-KW"/>
</dbReference>
<keyword evidence="10 13" id="KW-1133">Transmembrane helix</keyword>
<dbReference type="PANTHER" id="PTHR35864">
    <property type="entry name" value="ZINC METALLOPROTEASE MJ0611-RELATED"/>
    <property type="match status" value="1"/>
</dbReference>
<keyword evidence="8" id="KW-0378">Hydrolase</keyword>
<comment type="cofactor">
    <cofactor evidence="1">
        <name>Zn(2+)</name>
        <dbReference type="ChEBI" id="CHEBI:29105"/>
    </cofactor>
</comment>
<evidence type="ECO:0000256" key="7">
    <source>
        <dbReference type="ARBA" id="ARBA00022723"/>
    </source>
</evidence>
<dbReference type="InterPro" id="IPR044537">
    <property type="entry name" value="Rip2-like"/>
</dbReference>
<sequence>MFNKTFFISMAALLIAIVLHELAHGLVAYIFGDDTAKRSGRLTLNPLKHLDIFGIISLLVFKFGWANPVPVNSSKLKNYNVGMFFVSIAGITINFLLAFITARVAKDISFSSEVVRDFVFYFIIYNLNLAFFNLIPLPPLDGSNIILSFFPETTAYEVHKYNRYTQLILLALIISGAVSKFLGMVIQPVFLWMVS</sequence>
<keyword evidence="16" id="KW-1185">Reference proteome</keyword>
<evidence type="ECO:0000256" key="9">
    <source>
        <dbReference type="ARBA" id="ARBA00022833"/>
    </source>
</evidence>
<feature type="transmembrane region" description="Helical" evidence="13">
    <location>
        <begin position="52"/>
        <end position="69"/>
    </location>
</feature>
<feature type="transmembrane region" description="Helical" evidence="13">
    <location>
        <begin position="81"/>
        <end position="102"/>
    </location>
</feature>
<protein>
    <submittedName>
        <fullName evidence="15">Zn-dependent protease</fullName>
    </submittedName>
</protein>
<proteinExistence type="inferred from homology"/>
<evidence type="ECO:0000256" key="10">
    <source>
        <dbReference type="ARBA" id="ARBA00022989"/>
    </source>
</evidence>
<dbReference type="CDD" id="cd06158">
    <property type="entry name" value="S2P-M50_like_1"/>
    <property type="match status" value="1"/>
</dbReference>
<evidence type="ECO:0000256" key="12">
    <source>
        <dbReference type="ARBA" id="ARBA00023136"/>
    </source>
</evidence>
<evidence type="ECO:0000256" key="1">
    <source>
        <dbReference type="ARBA" id="ARBA00001947"/>
    </source>
</evidence>
<feature type="transmembrane region" description="Helical" evidence="13">
    <location>
        <begin position="167"/>
        <end position="194"/>
    </location>
</feature>
<feature type="domain" description="Peptidase M50" evidence="14">
    <location>
        <begin position="113"/>
        <end position="170"/>
    </location>
</feature>
<organism evidence="15 16">
    <name type="scientific">Ezakiella coagulans</name>
    <dbReference type="NCBI Taxonomy" id="46507"/>
    <lineage>
        <taxon>Bacteria</taxon>
        <taxon>Bacillati</taxon>
        <taxon>Bacillota</taxon>
        <taxon>Tissierellia</taxon>
        <taxon>Ezakiella</taxon>
    </lineage>
</organism>
<evidence type="ECO:0000256" key="11">
    <source>
        <dbReference type="ARBA" id="ARBA00023049"/>
    </source>
</evidence>
<keyword evidence="11" id="KW-0482">Metalloprotease</keyword>
<feature type="transmembrane region" description="Helical" evidence="13">
    <location>
        <begin position="6"/>
        <end position="31"/>
    </location>
</feature>
<dbReference type="RefSeq" id="WP_116480261.1">
    <property type="nucleotide sequence ID" value="NZ_JBKYKF010000009.1"/>
</dbReference>
<evidence type="ECO:0000256" key="13">
    <source>
        <dbReference type="SAM" id="Phobius"/>
    </source>
</evidence>
<dbReference type="EMBL" id="QEKV01000006">
    <property type="protein sequence ID" value="PVY94198.1"/>
    <property type="molecule type" value="Genomic_DNA"/>
</dbReference>
<feature type="transmembrane region" description="Helical" evidence="13">
    <location>
        <begin position="114"/>
        <end position="135"/>
    </location>
</feature>
<name>A0A2U1E2M3_9FIRM</name>
<comment type="subcellular location">
    <subcellularLocation>
        <location evidence="2">Cell membrane</location>
        <topology evidence="2">Multi-pass membrane protein</topology>
    </subcellularLocation>
</comment>
<dbReference type="InterPro" id="IPR008915">
    <property type="entry name" value="Peptidase_M50"/>
</dbReference>
<keyword evidence="4" id="KW-1003">Cell membrane</keyword>